<dbReference type="EMBL" id="PPUT01000001">
    <property type="protein sequence ID" value="RDC47082.1"/>
    <property type="molecule type" value="Genomic_DNA"/>
</dbReference>
<name>A0A369P4Y2_9ACTN</name>
<protein>
    <submittedName>
        <fullName evidence="1">Uncharacterized protein</fullName>
    </submittedName>
</protein>
<proteinExistence type="predicted"/>
<dbReference type="RefSeq" id="WP_114548282.1">
    <property type="nucleotide sequence ID" value="NZ_PPUT01000001.1"/>
</dbReference>
<dbReference type="Proteomes" id="UP000253805">
    <property type="component" value="Unassembled WGS sequence"/>
</dbReference>
<reference evidence="1 2" key="1">
    <citation type="journal article" date="2018" name="Elife">
        <title>Discovery and characterization of a prevalent human gut bacterial enzyme sufficient for the inactivation of a family of plant toxins.</title>
        <authorList>
            <person name="Koppel N."/>
            <person name="Bisanz J.E."/>
            <person name="Pandelia M.E."/>
            <person name="Turnbaugh P.J."/>
            <person name="Balskus E.P."/>
        </authorList>
    </citation>
    <scope>NUCLEOTIDE SEQUENCE [LARGE SCALE GENOMIC DNA]</scope>
    <source>
        <strain evidence="1 2">OB21 GAM 11</strain>
    </source>
</reference>
<organism evidence="1 2">
    <name type="scientific">Adlercreutzia equolifaciens subsp. celatus</name>
    <dbReference type="NCBI Taxonomy" id="394340"/>
    <lineage>
        <taxon>Bacteria</taxon>
        <taxon>Bacillati</taxon>
        <taxon>Actinomycetota</taxon>
        <taxon>Coriobacteriia</taxon>
        <taxon>Eggerthellales</taxon>
        <taxon>Eggerthellaceae</taxon>
        <taxon>Adlercreutzia</taxon>
    </lineage>
</organism>
<accession>A0A369P4Y2</accession>
<dbReference type="AlphaFoldDB" id="A0A369P4Y2"/>
<evidence type="ECO:0000313" key="1">
    <source>
        <dbReference type="EMBL" id="RDC47082.1"/>
    </source>
</evidence>
<gene>
    <name evidence="1" type="ORF">C1850_01160</name>
</gene>
<comment type="caution">
    <text evidence="1">The sequence shown here is derived from an EMBL/GenBank/DDBJ whole genome shotgun (WGS) entry which is preliminary data.</text>
</comment>
<evidence type="ECO:0000313" key="2">
    <source>
        <dbReference type="Proteomes" id="UP000253805"/>
    </source>
</evidence>
<sequence>MGNRAVITTPERKVGVYLHWNGGRDTVEPLLKYCELQGYRAPSSDEYGFARICQVMGNFFGGSLSLGVGAYTTDRQMDPGDNGIYVIEGWHIADHLRTEYDSDWNPVGMRSFGPSEEEDWHKFDDMLRAFDASMPEELRLGELLDSVEVPASELQVGDEVWMYDSVRGKWETFPVVGFGQPNGNRIAVEVDAPNGRKKIVYPDMPYVAHYDHDGDFSWNCNNYVHGDMARIRPRVEQPAA</sequence>